<keyword evidence="10" id="KW-1185">Reference proteome</keyword>
<accession>A0A1X0WER3</accession>
<dbReference type="PROSITE" id="PS51257">
    <property type="entry name" value="PROKAR_LIPOPROTEIN"/>
    <property type="match status" value="1"/>
</dbReference>
<gene>
    <name evidence="9" type="ORF">BS640_11815</name>
</gene>
<feature type="chain" id="PRO_5010853507" evidence="4">
    <location>
        <begin position="24"/>
        <end position="377"/>
    </location>
</feature>
<dbReference type="FunFam" id="2.40.420.20:FF:000001">
    <property type="entry name" value="Efflux RND transporter periplasmic adaptor subunit"/>
    <property type="match status" value="1"/>
</dbReference>
<dbReference type="GO" id="GO:0022857">
    <property type="term" value="F:transmembrane transporter activity"/>
    <property type="evidence" value="ECO:0007669"/>
    <property type="project" value="InterPro"/>
</dbReference>
<dbReference type="Pfam" id="PF25917">
    <property type="entry name" value="BSH_RND"/>
    <property type="match status" value="1"/>
</dbReference>
<dbReference type="InterPro" id="IPR058625">
    <property type="entry name" value="MdtA-like_BSH"/>
</dbReference>
<dbReference type="STRING" id="1646377.BS640_11815"/>
<dbReference type="InterPro" id="IPR058624">
    <property type="entry name" value="MdtA-like_HH"/>
</dbReference>
<dbReference type="NCBIfam" id="TIGR01730">
    <property type="entry name" value="RND_mfp"/>
    <property type="match status" value="1"/>
</dbReference>
<comment type="caution">
    <text evidence="9">The sequence shown here is derived from an EMBL/GenBank/DDBJ whole genome shotgun (WGS) entry which is preliminary data.</text>
</comment>
<evidence type="ECO:0000256" key="2">
    <source>
        <dbReference type="ARBA" id="ARBA00009477"/>
    </source>
</evidence>
<evidence type="ECO:0000313" key="10">
    <source>
        <dbReference type="Proteomes" id="UP000192536"/>
    </source>
</evidence>
<dbReference type="GeneID" id="93568951"/>
<comment type="similarity">
    <text evidence="2">Belongs to the membrane fusion protein (MFP) (TC 8.A.1) family.</text>
</comment>
<dbReference type="Pfam" id="PF25944">
    <property type="entry name" value="Beta-barrel_RND"/>
    <property type="match status" value="1"/>
</dbReference>
<dbReference type="InterPro" id="IPR006143">
    <property type="entry name" value="RND_pump_MFP"/>
</dbReference>
<feature type="domain" description="Multidrug resistance protein MdtA-like beta-barrel" evidence="7">
    <location>
        <begin position="190"/>
        <end position="278"/>
    </location>
</feature>
<evidence type="ECO:0000259" key="5">
    <source>
        <dbReference type="Pfam" id="PF25876"/>
    </source>
</evidence>
<dbReference type="PANTHER" id="PTHR30158:SF3">
    <property type="entry name" value="MULTIDRUG EFFLUX PUMP SUBUNIT ACRA-RELATED"/>
    <property type="match status" value="1"/>
</dbReference>
<feature type="domain" description="Multidrug resistance protein MdtA-like barrel-sandwich hybrid" evidence="6">
    <location>
        <begin position="58"/>
        <end position="185"/>
    </location>
</feature>
<dbReference type="EMBL" id="MRWE01000017">
    <property type="protein sequence ID" value="ORJ25298.1"/>
    <property type="molecule type" value="Genomic_DNA"/>
</dbReference>
<evidence type="ECO:0000259" key="6">
    <source>
        <dbReference type="Pfam" id="PF25917"/>
    </source>
</evidence>
<dbReference type="Proteomes" id="UP000192536">
    <property type="component" value="Unassembled WGS sequence"/>
</dbReference>
<sequence length="377" mass="39519">MRLKVLSVSTVLLLSACDGSSSAPQAAAPAPAVEYVTLQSKPVTLTTSLPGRTDAVKTAEVRPQVSGVILKRTFVEGSEVKAGQQLYQIDPATYQAAYDKALATYKSAAATSSRYKGLVSSNAVSRQVYDDAVAATGEAAADLETARVNLQYTKVYAPITGHIGRSSVTEGALVTSGQTTDLATISQLNPIYVDVSESSINLLNLRRALAEGKLASAGANAAKVQLTLEDGSQYSLPGKLEFSEVTVDEGTGSVTLRASFPNPDDVLLPGMFVHATLSQAVDQNGILAPQEAIMHNNKGKPYVYIVNANNTVEERDITTGPMMSGNWLVTSGLSAGDKVITDGLQNVRPGAKVNGSERKAAEPKVDANLSMTDPSAQ</sequence>
<reference evidence="9 10" key="1">
    <citation type="journal article" date="2017" name="Int. J. Syst. Evol. Microbiol.">
        <title>Rouxiella badensis sp. nov. and Rouxiella silvae sp. nov. isolated from peat bog soil in Germany and emendation of the genus description.</title>
        <authorList>
            <person name="Le Fleche-Mateos A."/>
            <person name="Kugler J.H."/>
            <person name="Hansen S.H."/>
            <person name="Syldatk C."/>
            <person name="Hausmann R."/>
            <person name="Lomprez F."/>
            <person name="Vandenbogaert M."/>
            <person name="Manuguerra J.C."/>
            <person name="Grimont P.A."/>
        </authorList>
    </citation>
    <scope>NUCLEOTIDE SEQUENCE [LARGE SCALE GENOMIC DNA]</scope>
    <source>
        <strain evidence="9 10">DSM 100043</strain>
    </source>
</reference>
<dbReference type="RefSeq" id="WP_026110545.1">
    <property type="nucleotide sequence ID" value="NZ_CAUQAZ010000011.1"/>
</dbReference>
<protein>
    <submittedName>
        <fullName evidence="9">Efflux transporter periplasmic adaptor subunit</fullName>
    </submittedName>
</protein>
<proteinExistence type="inferred from homology"/>
<dbReference type="Pfam" id="PF25876">
    <property type="entry name" value="HH_MFP_RND"/>
    <property type="match status" value="1"/>
</dbReference>
<evidence type="ECO:0000256" key="4">
    <source>
        <dbReference type="SAM" id="SignalP"/>
    </source>
</evidence>
<dbReference type="GO" id="GO:0005886">
    <property type="term" value="C:plasma membrane"/>
    <property type="evidence" value="ECO:0007669"/>
    <property type="project" value="UniProtKB-SubCell"/>
</dbReference>
<feature type="compositionally biased region" description="Basic and acidic residues" evidence="3">
    <location>
        <begin position="355"/>
        <end position="365"/>
    </location>
</feature>
<dbReference type="SUPFAM" id="SSF111369">
    <property type="entry name" value="HlyD-like secretion proteins"/>
    <property type="match status" value="1"/>
</dbReference>
<comment type="subcellular location">
    <subcellularLocation>
        <location evidence="1">Cell inner membrane</location>
        <topology evidence="1">Lipid-anchor</topology>
    </subcellularLocation>
</comment>
<evidence type="ECO:0000259" key="8">
    <source>
        <dbReference type="Pfam" id="PF25967"/>
    </source>
</evidence>
<dbReference type="InterPro" id="IPR058627">
    <property type="entry name" value="MdtA-like_C"/>
</dbReference>
<dbReference type="Pfam" id="PF25967">
    <property type="entry name" value="RND-MFP_C"/>
    <property type="match status" value="1"/>
</dbReference>
<feature type="region of interest" description="Disordered" evidence="3">
    <location>
        <begin position="347"/>
        <end position="377"/>
    </location>
</feature>
<keyword evidence="4" id="KW-0732">Signal</keyword>
<evidence type="ECO:0000313" key="9">
    <source>
        <dbReference type="EMBL" id="ORJ25298.1"/>
    </source>
</evidence>
<feature type="signal peptide" evidence="4">
    <location>
        <begin position="1"/>
        <end position="23"/>
    </location>
</feature>
<dbReference type="GO" id="GO:0046677">
    <property type="term" value="P:response to antibiotic"/>
    <property type="evidence" value="ECO:0007669"/>
    <property type="project" value="TreeGrafter"/>
</dbReference>
<dbReference type="Gene3D" id="2.40.50.100">
    <property type="match status" value="1"/>
</dbReference>
<dbReference type="PANTHER" id="PTHR30158">
    <property type="entry name" value="ACRA/E-RELATED COMPONENT OF DRUG EFFLUX TRANSPORTER"/>
    <property type="match status" value="1"/>
</dbReference>
<dbReference type="AlphaFoldDB" id="A0A1X0WER3"/>
<organism evidence="9 10">
    <name type="scientific">Rouxiella badensis</name>
    <dbReference type="NCBI Taxonomy" id="1646377"/>
    <lineage>
        <taxon>Bacteria</taxon>
        <taxon>Pseudomonadati</taxon>
        <taxon>Pseudomonadota</taxon>
        <taxon>Gammaproteobacteria</taxon>
        <taxon>Enterobacterales</taxon>
        <taxon>Yersiniaceae</taxon>
        <taxon>Rouxiella</taxon>
    </lineage>
</organism>
<evidence type="ECO:0000256" key="3">
    <source>
        <dbReference type="SAM" id="MobiDB-lite"/>
    </source>
</evidence>
<feature type="domain" description="Multidrug resistance protein MdtA-like C-terminal permuted SH3" evidence="8">
    <location>
        <begin position="284"/>
        <end position="345"/>
    </location>
</feature>
<feature type="domain" description="Multidrug resistance protein MdtA-like alpha-helical hairpin" evidence="5">
    <location>
        <begin position="92"/>
        <end position="153"/>
    </location>
</feature>
<evidence type="ECO:0000256" key="1">
    <source>
        <dbReference type="ARBA" id="ARBA00004519"/>
    </source>
</evidence>
<dbReference type="Gene3D" id="2.40.30.170">
    <property type="match status" value="1"/>
</dbReference>
<dbReference type="Gene3D" id="1.10.287.470">
    <property type="entry name" value="Helix hairpin bin"/>
    <property type="match status" value="1"/>
</dbReference>
<dbReference type="InterPro" id="IPR058626">
    <property type="entry name" value="MdtA-like_b-barrel"/>
</dbReference>
<dbReference type="Gene3D" id="2.40.420.20">
    <property type="match status" value="1"/>
</dbReference>
<name>A0A1X0WER3_9GAMM</name>
<evidence type="ECO:0000259" key="7">
    <source>
        <dbReference type="Pfam" id="PF25944"/>
    </source>
</evidence>